<gene>
    <name evidence="11" type="ORF">ERS008530_00890</name>
</gene>
<feature type="transmembrane region" description="Helical" evidence="9">
    <location>
        <begin position="240"/>
        <end position="263"/>
    </location>
</feature>
<keyword evidence="5" id="KW-0997">Cell inner membrane</keyword>
<dbReference type="PANTHER" id="PTHR30413">
    <property type="entry name" value="INNER MEMBRANE TRANSPORT PERMEASE"/>
    <property type="match status" value="1"/>
</dbReference>
<feature type="transmembrane region" description="Helical" evidence="9">
    <location>
        <begin position="118"/>
        <end position="146"/>
    </location>
</feature>
<sequence>MNGFISTPKSTTSVSEVFESRYLIWQLIRRDFFVRYKQTSLGILWAIINPVVNLMLFLFVFGLLVKVPTPEYTAPFSAVLVVGILFWNLFSSSMNAASDSLVNNVGLIKKVYFPRISLSISSVFVSLIDFTIALLFFIPCLLYIGVDINFRHFYVLLPCIFFVLLLGWGMGCFMAILKIKFKDFRHILPLLTQALFYASPIVYTMSILPEKFLFIYQLNPMSGLIAMARWVFLGGDFPDTYFLVYSVSIAAVIAVLGSIYFILHERKVVDLE</sequence>
<accession>A0A0T9LWJ8</accession>
<dbReference type="PROSITE" id="PS51012">
    <property type="entry name" value="ABC_TM2"/>
    <property type="match status" value="1"/>
</dbReference>
<evidence type="ECO:0000256" key="3">
    <source>
        <dbReference type="ARBA" id="ARBA00022448"/>
    </source>
</evidence>
<dbReference type="InterPro" id="IPR000412">
    <property type="entry name" value="ABC_2_transport"/>
</dbReference>
<keyword evidence="8 9" id="KW-0472">Membrane</keyword>
<organism evidence="11 12">
    <name type="scientific">Yersinia intermedia</name>
    <dbReference type="NCBI Taxonomy" id="631"/>
    <lineage>
        <taxon>Bacteria</taxon>
        <taxon>Pseudomonadati</taxon>
        <taxon>Pseudomonadota</taxon>
        <taxon>Gammaproteobacteria</taxon>
        <taxon>Enterobacterales</taxon>
        <taxon>Yersiniaceae</taxon>
        <taxon>Yersinia</taxon>
    </lineage>
</organism>
<evidence type="ECO:0000256" key="2">
    <source>
        <dbReference type="ARBA" id="ARBA00007783"/>
    </source>
</evidence>
<evidence type="ECO:0000256" key="9">
    <source>
        <dbReference type="RuleBase" id="RU361157"/>
    </source>
</evidence>
<reference evidence="11 12" key="1">
    <citation type="submission" date="2015-03" db="EMBL/GenBank/DDBJ databases">
        <authorList>
            <person name="Murphy D."/>
        </authorList>
    </citation>
    <scope>NUCLEOTIDE SEQUENCE [LARGE SCALE GENOMIC DNA]</scope>
    <source>
        <strain evidence="11 12">BR165/97</strain>
    </source>
</reference>
<feature type="transmembrane region" description="Helical" evidence="9">
    <location>
        <begin position="76"/>
        <end position="97"/>
    </location>
</feature>
<feature type="transmembrane region" description="Helical" evidence="9">
    <location>
        <begin position="152"/>
        <end position="176"/>
    </location>
</feature>
<dbReference type="InterPro" id="IPR047817">
    <property type="entry name" value="ABC2_TM_bact-type"/>
</dbReference>
<comment type="similarity">
    <text evidence="2 9">Belongs to the ABC-2 integral membrane protein family.</text>
</comment>
<protein>
    <recommendedName>
        <fullName evidence="9">Transport permease protein</fullName>
    </recommendedName>
</protein>
<evidence type="ECO:0000256" key="7">
    <source>
        <dbReference type="ARBA" id="ARBA00022989"/>
    </source>
</evidence>
<dbReference type="Pfam" id="PF01061">
    <property type="entry name" value="ABC2_membrane"/>
    <property type="match status" value="1"/>
</dbReference>
<dbReference type="GO" id="GO:0140359">
    <property type="term" value="F:ABC-type transporter activity"/>
    <property type="evidence" value="ECO:0007669"/>
    <property type="project" value="InterPro"/>
</dbReference>
<evidence type="ECO:0000256" key="5">
    <source>
        <dbReference type="ARBA" id="ARBA00022519"/>
    </source>
</evidence>
<dbReference type="PANTHER" id="PTHR30413:SF8">
    <property type="entry name" value="TRANSPORT PERMEASE PROTEIN"/>
    <property type="match status" value="1"/>
</dbReference>
<dbReference type="Proteomes" id="UP000038750">
    <property type="component" value="Unassembled WGS sequence"/>
</dbReference>
<feature type="transmembrane region" description="Helical" evidence="9">
    <location>
        <begin position="43"/>
        <end position="64"/>
    </location>
</feature>
<evidence type="ECO:0000256" key="1">
    <source>
        <dbReference type="ARBA" id="ARBA00004429"/>
    </source>
</evidence>
<dbReference type="RefSeq" id="WP_050072894.1">
    <property type="nucleotide sequence ID" value="NZ_CPZJ01000003.1"/>
</dbReference>
<evidence type="ECO:0000313" key="11">
    <source>
        <dbReference type="EMBL" id="CNF31498.1"/>
    </source>
</evidence>
<feature type="domain" description="ABC transmembrane type-2" evidence="10">
    <location>
        <begin position="41"/>
        <end position="264"/>
    </location>
</feature>
<keyword evidence="7 9" id="KW-1133">Transmembrane helix</keyword>
<keyword evidence="4 9" id="KW-1003">Cell membrane</keyword>
<evidence type="ECO:0000256" key="6">
    <source>
        <dbReference type="ARBA" id="ARBA00022692"/>
    </source>
</evidence>
<evidence type="ECO:0000256" key="4">
    <source>
        <dbReference type="ARBA" id="ARBA00022475"/>
    </source>
</evidence>
<dbReference type="AlphaFoldDB" id="A0A0T9LWJ8"/>
<dbReference type="EMBL" id="CPZJ01000003">
    <property type="protein sequence ID" value="CNF31498.1"/>
    <property type="molecule type" value="Genomic_DNA"/>
</dbReference>
<comment type="subcellular location">
    <subcellularLocation>
        <location evidence="1 9">Cell inner membrane</location>
        <topology evidence="1 9">Multi-pass membrane protein</topology>
    </subcellularLocation>
</comment>
<feature type="transmembrane region" description="Helical" evidence="9">
    <location>
        <begin position="188"/>
        <end position="208"/>
    </location>
</feature>
<evidence type="ECO:0000313" key="12">
    <source>
        <dbReference type="Proteomes" id="UP000038750"/>
    </source>
</evidence>
<dbReference type="OrthoDB" id="9786910at2"/>
<dbReference type="InterPro" id="IPR013525">
    <property type="entry name" value="ABC2_TM"/>
</dbReference>
<dbReference type="GO" id="GO:0015920">
    <property type="term" value="P:lipopolysaccharide transport"/>
    <property type="evidence" value="ECO:0007669"/>
    <property type="project" value="TreeGrafter"/>
</dbReference>
<dbReference type="PIRSF" id="PIRSF006648">
    <property type="entry name" value="DrrB"/>
    <property type="match status" value="1"/>
</dbReference>
<name>A0A0T9LWJ8_YERIN</name>
<evidence type="ECO:0000259" key="10">
    <source>
        <dbReference type="PROSITE" id="PS51012"/>
    </source>
</evidence>
<keyword evidence="3 9" id="KW-0813">Transport</keyword>
<dbReference type="GO" id="GO:0043190">
    <property type="term" value="C:ATP-binding cassette (ABC) transporter complex"/>
    <property type="evidence" value="ECO:0007669"/>
    <property type="project" value="InterPro"/>
</dbReference>
<keyword evidence="6 9" id="KW-0812">Transmembrane</keyword>
<evidence type="ECO:0000256" key="8">
    <source>
        <dbReference type="ARBA" id="ARBA00023136"/>
    </source>
</evidence>
<proteinExistence type="inferred from homology"/>